<accession>A0ABQ5ECL2</accession>
<dbReference type="EMBL" id="BQNB010016166">
    <property type="protein sequence ID" value="GJT48587.1"/>
    <property type="molecule type" value="Genomic_DNA"/>
</dbReference>
<comment type="caution">
    <text evidence="1">The sequence shown here is derived from an EMBL/GenBank/DDBJ whole genome shotgun (WGS) entry which is preliminary data.</text>
</comment>
<organism evidence="1 2">
    <name type="scientific">Tanacetum coccineum</name>
    <dbReference type="NCBI Taxonomy" id="301880"/>
    <lineage>
        <taxon>Eukaryota</taxon>
        <taxon>Viridiplantae</taxon>
        <taxon>Streptophyta</taxon>
        <taxon>Embryophyta</taxon>
        <taxon>Tracheophyta</taxon>
        <taxon>Spermatophyta</taxon>
        <taxon>Magnoliopsida</taxon>
        <taxon>eudicotyledons</taxon>
        <taxon>Gunneridae</taxon>
        <taxon>Pentapetalae</taxon>
        <taxon>asterids</taxon>
        <taxon>campanulids</taxon>
        <taxon>Asterales</taxon>
        <taxon>Asteraceae</taxon>
        <taxon>Asteroideae</taxon>
        <taxon>Anthemideae</taxon>
        <taxon>Anthemidinae</taxon>
        <taxon>Tanacetum</taxon>
    </lineage>
</organism>
<keyword evidence="2" id="KW-1185">Reference proteome</keyword>
<evidence type="ECO:0000313" key="2">
    <source>
        <dbReference type="Proteomes" id="UP001151760"/>
    </source>
</evidence>
<gene>
    <name evidence="1" type="ORF">Tco_0974744</name>
</gene>
<evidence type="ECO:0000313" key="1">
    <source>
        <dbReference type="EMBL" id="GJT48587.1"/>
    </source>
</evidence>
<protein>
    <submittedName>
        <fullName evidence="1">Uncharacterized protein</fullName>
    </submittedName>
</protein>
<reference evidence="1" key="2">
    <citation type="submission" date="2022-01" db="EMBL/GenBank/DDBJ databases">
        <authorList>
            <person name="Yamashiro T."/>
            <person name="Shiraishi A."/>
            <person name="Satake H."/>
            <person name="Nakayama K."/>
        </authorList>
    </citation>
    <scope>NUCLEOTIDE SEQUENCE</scope>
</reference>
<name>A0ABQ5ECL2_9ASTR</name>
<reference evidence="1" key="1">
    <citation type="journal article" date="2022" name="Int. J. Mol. Sci.">
        <title>Draft Genome of Tanacetum Coccineum: Genomic Comparison of Closely Related Tanacetum-Family Plants.</title>
        <authorList>
            <person name="Yamashiro T."/>
            <person name="Shiraishi A."/>
            <person name="Nakayama K."/>
            <person name="Satake H."/>
        </authorList>
    </citation>
    <scope>NUCLEOTIDE SEQUENCE</scope>
</reference>
<sequence>MTILQFADTHNLVAFLSKPVESDGFEQIVDFLSYVATVKVKTVNEEVQLQALVDGKKIIITKASVRRDLQLNDEEGTDCLPNATIFEELTRTGAKTTAWNEFISTMASAIICLATNQKFNFSKYIFESMVKNLENVSGSGPRCQETIGDTIAQTRSENVSKLSNDPMLVRVIELEKTKTSQAQEITSLKKRVKRLEKKGGSRTHKLKRLYKVGLSRRVKSSNEDGLGKEDASKQERIADIDTDAIINLVSTHFDTDTNMFGVHDLVGDEVVVKSEVSIKAASTIPVSAATTTTTVITNDEITLAKALAELKSAKLPTTTIATTITAVMF</sequence>
<dbReference type="Proteomes" id="UP001151760">
    <property type="component" value="Unassembled WGS sequence"/>
</dbReference>
<proteinExistence type="predicted"/>